<dbReference type="InterPro" id="IPR036282">
    <property type="entry name" value="Glutathione-S-Trfase_C_sf"/>
</dbReference>
<dbReference type="Gene3D" id="1.20.1050.10">
    <property type="match status" value="1"/>
</dbReference>
<dbReference type="EC" id="2.5.1.18" evidence="1"/>
<dbReference type="PROSITE" id="PS50404">
    <property type="entry name" value="GST_NTER"/>
    <property type="match status" value="1"/>
</dbReference>
<gene>
    <name evidence="7" type="ORF">U9M48_016501</name>
</gene>
<evidence type="ECO:0000256" key="3">
    <source>
        <dbReference type="ARBA" id="ARBA00047960"/>
    </source>
</evidence>
<accession>A0AAQ3T6J3</accession>
<keyword evidence="8" id="KW-1185">Reference proteome</keyword>
<dbReference type="InterPro" id="IPR004046">
    <property type="entry name" value="GST_C"/>
</dbReference>
<dbReference type="Proteomes" id="UP001341281">
    <property type="component" value="Chromosome 04"/>
</dbReference>
<dbReference type="EMBL" id="CP144748">
    <property type="protein sequence ID" value="WVZ67426.1"/>
    <property type="molecule type" value="Genomic_DNA"/>
</dbReference>
<evidence type="ECO:0000256" key="2">
    <source>
        <dbReference type="ARBA" id="ARBA00022679"/>
    </source>
</evidence>
<protein>
    <recommendedName>
        <fullName evidence="1">glutathione transferase</fullName>
        <ecNumber evidence="1">2.5.1.18</ecNumber>
    </recommendedName>
</protein>
<dbReference type="SFLD" id="SFLDS00019">
    <property type="entry name" value="Glutathione_Transferase_(cytos"/>
    <property type="match status" value="1"/>
</dbReference>
<feature type="domain" description="GST C-terminal" evidence="6">
    <location>
        <begin position="90"/>
        <end position="228"/>
    </location>
</feature>
<dbReference type="GO" id="GO:0004364">
    <property type="term" value="F:glutathione transferase activity"/>
    <property type="evidence" value="ECO:0007669"/>
    <property type="project" value="UniProtKB-EC"/>
</dbReference>
<dbReference type="InterPro" id="IPR045074">
    <property type="entry name" value="GST_C_Tau"/>
</dbReference>
<dbReference type="InterPro" id="IPR036249">
    <property type="entry name" value="Thioredoxin-like_sf"/>
</dbReference>
<comment type="similarity">
    <text evidence="4">Belongs to the GST superfamily.</text>
</comment>
<evidence type="ECO:0000313" key="8">
    <source>
        <dbReference type="Proteomes" id="UP001341281"/>
    </source>
</evidence>
<dbReference type="Pfam" id="PF02798">
    <property type="entry name" value="GST_N"/>
    <property type="match status" value="1"/>
</dbReference>
<evidence type="ECO:0000259" key="6">
    <source>
        <dbReference type="PROSITE" id="PS50405"/>
    </source>
</evidence>
<dbReference type="GO" id="GO:0005737">
    <property type="term" value="C:cytoplasm"/>
    <property type="evidence" value="ECO:0007669"/>
    <property type="project" value="TreeGrafter"/>
</dbReference>
<dbReference type="CDD" id="cd03058">
    <property type="entry name" value="GST_N_Tau"/>
    <property type="match status" value="1"/>
</dbReference>
<evidence type="ECO:0000313" key="7">
    <source>
        <dbReference type="EMBL" id="WVZ67426.1"/>
    </source>
</evidence>
<dbReference type="PROSITE" id="PS50405">
    <property type="entry name" value="GST_CTER"/>
    <property type="match status" value="1"/>
</dbReference>
<dbReference type="SUPFAM" id="SSF47616">
    <property type="entry name" value="GST C-terminal domain-like"/>
    <property type="match status" value="1"/>
</dbReference>
<dbReference type="CDD" id="cd03185">
    <property type="entry name" value="GST_C_Tau"/>
    <property type="match status" value="1"/>
</dbReference>
<name>A0AAQ3T6J3_PASNO</name>
<evidence type="ECO:0000256" key="4">
    <source>
        <dbReference type="RuleBase" id="RU003494"/>
    </source>
</evidence>
<evidence type="ECO:0000256" key="1">
    <source>
        <dbReference type="ARBA" id="ARBA00012452"/>
    </source>
</evidence>
<dbReference type="FunFam" id="3.40.30.10:FF:000200">
    <property type="entry name" value="Glutathione S-transferase"/>
    <property type="match status" value="1"/>
</dbReference>
<dbReference type="SFLD" id="SFLDG00358">
    <property type="entry name" value="Main_(cytGST)"/>
    <property type="match status" value="1"/>
</dbReference>
<organism evidence="7 8">
    <name type="scientific">Paspalum notatum var. saurae</name>
    <dbReference type="NCBI Taxonomy" id="547442"/>
    <lineage>
        <taxon>Eukaryota</taxon>
        <taxon>Viridiplantae</taxon>
        <taxon>Streptophyta</taxon>
        <taxon>Embryophyta</taxon>
        <taxon>Tracheophyta</taxon>
        <taxon>Spermatophyta</taxon>
        <taxon>Magnoliopsida</taxon>
        <taxon>Liliopsida</taxon>
        <taxon>Poales</taxon>
        <taxon>Poaceae</taxon>
        <taxon>PACMAD clade</taxon>
        <taxon>Panicoideae</taxon>
        <taxon>Andropogonodae</taxon>
        <taxon>Paspaleae</taxon>
        <taxon>Paspalinae</taxon>
        <taxon>Paspalum</taxon>
    </lineage>
</organism>
<dbReference type="InterPro" id="IPR040079">
    <property type="entry name" value="Glutathione_S-Trfase"/>
</dbReference>
<sequence>MSSPPVKLIGAFGSPVVHRVEAALRLKGVPYELILEDLENKSELLLTHNPIHKKVPVLLHGDRAVCESLIILEYLDDDEVFDGPALLPADPYDRAMARFWAQFIDHTCSRPLMLSMWSSEEKTQRESAKETKENLALLEKQLEGKRFFGGDSIGYLDLAMCGFAHWLGVIAESAGVSLISDGEFPGLRRWAEEYVSDDAVKQCLPDRDRLLAHYTANIDKYRQMVKAM</sequence>
<comment type="catalytic activity">
    <reaction evidence="3">
        <text>RX + glutathione = an S-substituted glutathione + a halide anion + H(+)</text>
        <dbReference type="Rhea" id="RHEA:16437"/>
        <dbReference type="ChEBI" id="CHEBI:15378"/>
        <dbReference type="ChEBI" id="CHEBI:16042"/>
        <dbReference type="ChEBI" id="CHEBI:17792"/>
        <dbReference type="ChEBI" id="CHEBI:57925"/>
        <dbReference type="ChEBI" id="CHEBI:90779"/>
        <dbReference type="EC" id="2.5.1.18"/>
    </reaction>
</comment>
<feature type="domain" description="GST N-terminal" evidence="5">
    <location>
        <begin position="4"/>
        <end position="83"/>
    </location>
</feature>
<dbReference type="AlphaFoldDB" id="A0AAQ3T6J3"/>
<reference evidence="7 8" key="1">
    <citation type="submission" date="2024-02" db="EMBL/GenBank/DDBJ databases">
        <title>High-quality chromosome-scale genome assembly of Pensacola bahiagrass (Paspalum notatum Flugge var. saurae).</title>
        <authorList>
            <person name="Vega J.M."/>
            <person name="Podio M."/>
            <person name="Orjuela J."/>
            <person name="Siena L.A."/>
            <person name="Pessino S.C."/>
            <person name="Combes M.C."/>
            <person name="Mariac C."/>
            <person name="Albertini E."/>
            <person name="Pupilli F."/>
            <person name="Ortiz J.P.A."/>
            <person name="Leblanc O."/>
        </authorList>
    </citation>
    <scope>NUCLEOTIDE SEQUENCE [LARGE SCALE GENOMIC DNA]</scope>
    <source>
        <strain evidence="7">R1</strain>
        <tissue evidence="7">Leaf</tissue>
    </source>
</reference>
<proteinExistence type="inferred from homology"/>
<dbReference type="PANTHER" id="PTHR11260:SF763">
    <property type="entry name" value="GLUTATHIONE TRANSFERASE"/>
    <property type="match status" value="1"/>
</dbReference>
<dbReference type="GO" id="GO:0006749">
    <property type="term" value="P:glutathione metabolic process"/>
    <property type="evidence" value="ECO:0007669"/>
    <property type="project" value="InterPro"/>
</dbReference>
<dbReference type="PANTHER" id="PTHR11260">
    <property type="entry name" value="GLUTATHIONE S-TRANSFERASE, GST, SUPERFAMILY, GST DOMAIN CONTAINING"/>
    <property type="match status" value="1"/>
</dbReference>
<evidence type="ECO:0000259" key="5">
    <source>
        <dbReference type="PROSITE" id="PS50404"/>
    </source>
</evidence>
<dbReference type="SFLD" id="SFLDG01152">
    <property type="entry name" value="Main.3:_Omega-_and_Tau-like"/>
    <property type="match status" value="1"/>
</dbReference>
<keyword evidence="2" id="KW-0808">Transferase</keyword>
<dbReference type="Pfam" id="PF00043">
    <property type="entry name" value="GST_C"/>
    <property type="match status" value="1"/>
</dbReference>
<dbReference type="FunFam" id="1.20.1050.10:FF:000012">
    <property type="entry name" value="Tau class glutathione S-transferase"/>
    <property type="match status" value="1"/>
</dbReference>
<dbReference type="InterPro" id="IPR004045">
    <property type="entry name" value="Glutathione_S-Trfase_N"/>
</dbReference>
<dbReference type="SUPFAM" id="SSF52833">
    <property type="entry name" value="Thioredoxin-like"/>
    <property type="match status" value="1"/>
</dbReference>
<dbReference type="InterPro" id="IPR010987">
    <property type="entry name" value="Glutathione-S-Trfase_C-like"/>
</dbReference>
<dbReference type="Gene3D" id="3.40.30.10">
    <property type="entry name" value="Glutaredoxin"/>
    <property type="match status" value="1"/>
</dbReference>
<dbReference type="InterPro" id="IPR045073">
    <property type="entry name" value="Omega/Tau-like"/>
</dbReference>